<reference evidence="1" key="1">
    <citation type="journal article" date="2014" name="Front. Microbiol.">
        <title>High frequency of phylogenetically diverse reductive dehalogenase-homologous genes in deep subseafloor sedimentary metagenomes.</title>
        <authorList>
            <person name="Kawai M."/>
            <person name="Futagami T."/>
            <person name="Toyoda A."/>
            <person name="Takaki Y."/>
            <person name="Nishi S."/>
            <person name="Hori S."/>
            <person name="Arai W."/>
            <person name="Tsubouchi T."/>
            <person name="Morono Y."/>
            <person name="Uchiyama I."/>
            <person name="Ito T."/>
            <person name="Fujiyama A."/>
            <person name="Inagaki F."/>
            <person name="Takami H."/>
        </authorList>
    </citation>
    <scope>NUCLEOTIDE SEQUENCE</scope>
    <source>
        <strain evidence="1">Expedition CK06-06</strain>
    </source>
</reference>
<feature type="non-terminal residue" evidence="1">
    <location>
        <position position="1"/>
    </location>
</feature>
<name>X0XLX6_9ZZZZ</name>
<sequence length="45" mass="5125">ISEFEYHSIASPAAATVKITKVLEIPKIKASFQSRRMTRMKRSSE</sequence>
<dbReference type="EMBL" id="BARS01056615">
    <property type="protein sequence ID" value="GAG44175.1"/>
    <property type="molecule type" value="Genomic_DNA"/>
</dbReference>
<protein>
    <submittedName>
        <fullName evidence="1">Uncharacterized protein</fullName>
    </submittedName>
</protein>
<gene>
    <name evidence="1" type="ORF">S01H1_83312</name>
</gene>
<accession>X0XLX6</accession>
<comment type="caution">
    <text evidence="1">The sequence shown here is derived from an EMBL/GenBank/DDBJ whole genome shotgun (WGS) entry which is preliminary data.</text>
</comment>
<organism evidence="1">
    <name type="scientific">marine sediment metagenome</name>
    <dbReference type="NCBI Taxonomy" id="412755"/>
    <lineage>
        <taxon>unclassified sequences</taxon>
        <taxon>metagenomes</taxon>
        <taxon>ecological metagenomes</taxon>
    </lineage>
</organism>
<evidence type="ECO:0000313" key="1">
    <source>
        <dbReference type="EMBL" id="GAG44175.1"/>
    </source>
</evidence>
<proteinExistence type="predicted"/>
<dbReference type="AlphaFoldDB" id="X0XLX6"/>